<dbReference type="Pfam" id="PF01171">
    <property type="entry name" value="ATP_bind_3"/>
    <property type="match status" value="1"/>
</dbReference>
<dbReference type="HAMAP" id="MF_01161">
    <property type="entry name" value="tRNA_Ile_lys_synt"/>
    <property type="match status" value="1"/>
</dbReference>
<organism evidence="10 11">
    <name type="scientific">Psychrosphaera aquimarina</name>
    <dbReference type="NCBI Taxonomy" id="2044854"/>
    <lineage>
        <taxon>Bacteria</taxon>
        <taxon>Pseudomonadati</taxon>
        <taxon>Pseudomonadota</taxon>
        <taxon>Gammaproteobacteria</taxon>
        <taxon>Alteromonadales</taxon>
        <taxon>Pseudoalteromonadaceae</taxon>
        <taxon>Psychrosphaera</taxon>
    </lineage>
</organism>
<dbReference type="Gene3D" id="3.40.50.620">
    <property type="entry name" value="HUPs"/>
    <property type="match status" value="1"/>
</dbReference>
<comment type="catalytic activity">
    <reaction evidence="7 8">
        <text>cytidine(34) in tRNA(Ile2) + L-lysine + ATP = lysidine(34) in tRNA(Ile2) + AMP + diphosphate + H(+)</text>
        <dbReference type="Rhea" id="RHEA:43744"/>
        <dbReference type="Rhea" id="RHEA-COMP:10625"/>
        <dbReference type="Rhea" id="RHEA-COMP:10670"/>
        <dbReference type="ChEBI" id="CHEBI:15378"/>
        <dbReference type="ChEBI" id="CHEBI:30616"/>
        <dbReference type="ChEBI" id="CHEBI:32551"/>
        <dbReference type="ChEBI" id="CHEBI:33019"/>
        <dbReference type="ChEBI" id="CHEBI:82748"/>
        <dbReference type="ChEBI" id="CHEBI:83665"/>
        <dbReference type="ChEBI" id="CHEBI:456215"/>
        <dbReference type="EC" id="6.3.4.19"/>
    </reaction>
</comment>
<evidence type="ECO:0000313" key="10">
    <source>
        <dbReference type="EMBL" id="MDU0112969.1"/>
    </source>
</evidence>
<dbReference type="PANTHER" id="PTHR43033">
    <property type="entry name" value="TRNA(ILE)-LYSIDINE SYNTHASE-RELATED"/>
    <property type="match status" value="1"/>
</dbReference>
<keyword evidence="11" id="KW-1185">Reference proteome</keyword>
<keyword evidence="4 8" id="KW-0819">tRNA processing</keyword>
<keyword evidence="3 8" id="KW-0436">Ligase</keyword>
<dbReference type="InterPro" id="IPR012094">
    <property type="entry name" value="tRNA_Ile_lys_synt"/>
</dbReference>
<dbReference type="PANTHER" id="PTHR43033:SF1">
    <property type="entry name" value="TRNA(ILE)-LYSIDINE SYNTHASE-RELATED"/>
    <property type="match status" value="1"/>
</dbReference>
<proteinExistence type="inferred from homology"/>
<sequence length="441" mass="50925">MNLDWTHLHNFIKQQELEKSNLVVGLSGGVDSITLLDLFIQLRQNTSINFTAVHVNHGLNSNAMLWQQQMHKLCEQHDVGLVVEQVNIESKSRTSLESQARDARYQAIAECSQPNSVLFTGHHQSDQMETFLLRLMRGSGLAGLTSMRKISPYPHPLGQEKQVRLARPLLNVSKQTILDYAQTNKLTWVNDDSNEDDRFDRNFVRLSVLPQLFKRWSVAGKSINTATELLQQDFDLLNEYVEQDYLRCLEVGFNQHPVLNIDKLACLSASKQKAVIRMFVYRQLNRYPALATLNELMVQIRQLNTDSNIKLKVADNYLRTHKHHLYLVSDIIKEPRDLSTIELMVSPGQWYVLPENTLYQELKVEIEFDQTLVIKWARFSEMFQPNRNSGHKKLNKYLKEVGCPTWWRAHVPLIYINNQLIAVAGVGVSAQFTHSIHIELR</sequence>
<dbReference type="SMART" id="SM00977">
    <property type="entry name" value="TilS_C"/>
    <property type="match status" value="1"/>
</dbReference>
<dbReference type="Gene3D" id="1.20.59.20">
    <property type="match status" value="1"/>
</dbReference>
<keyword evidence="6 8" id="KW-0067">ATP-binding</keyword>
<evidence type="ECO:0000313" key="11">
    <source>
        <dbReference type="Proteomes" id="UP001257914"/>
    </source>
</evidence>
<dbReference type="SUPFAM" id="SSF56037">
    <property type="entry name" value="PheT/TilS domain"/>
    <property type="match status" value="1"/>
</dbReference>
<dbReference type="CDD" id="cd01992">
    <property type="entry name" value="TilS_N"/>
    <property type="match status" value="1"/>
</dbReference>
<dbReference type="NCBIfam" id="TIGR02432">
    <property type="entry name" value="lysidine_TilS_N"/>
    <property type="match status" value="1"/>
</dbReference>
<comment type="function">
    <text evidence="8">Ligates lysine onto the cytidine present at position 34 of the AUA codon-specific tRNA(Ile) that contains the anticodon CAU, in an ATP-dependent manner. Cytidine is converted to lysidine, thus changing the amino acid specificity of the tRNA from methionine to isoleucine.</text>
</comment>
<evidence type="ECO:0000256" key="4">
    <source>
        <dbReference type="ARBA" id="ARBA00022694"/>
    </source>
</evidence>
<dbReference type="RefSeq" id="WP_315946618.1">
    <property type="nucleotide sequence ID" value="NZ_JAWCUA010000007.1"/>
</dbReference>
<evidence type="ECO:0000256" key="8">
    <source>
        <dbReference type="HAMAP-Rule" id="MF_01161"/>
    </source>
</evidence>
<comment type="domain">
    <text evidence="8">The N-terminal region contains the highly conserved SGGXDS motif, predicted to be a P-loop motif involved in ATP binding.</text>
</comment>
<keyword evidence="2 8" id="KW-0963">Cytoplasm</keyword>
<dbReference type="NCBIfam" id="TIGR02433">
    <property type="entry name" value="lysidine_TilS_C"/>
    <property type="match status" value="1"/>
</dbReference>
<comment type="similarity">
    <text evidence="8">Belongs to the tRNA(Ile)-lysidine synthase family.</text>
</comment>
<comment type="subcellular location">
    <subcellularLocation>
        <location evidence="1 8">Cytoplasm</location>
    </subcellularLocation>
</comment>
<comment type="caution">
    <text evidence="10">The sequence shown here is derived from an EMBL/GenBank/DDBJ whole genome shotgun (WGS) entry which is preliminary data.</text>
</comment>
<keyword evidence="5 8" id="KW-0547">Nucleotide-binding</keyword>
<dbReference type="InterPro" id="IPR011063">
    <property type="entry name" value="TilS/TtcA_N"/>
</dbReference>
<dbReference type="EMBL" id="JAWCUA010000007">
    <property type="protein sequence ID" value="MDU0112969.1"/>
    <property type="molecule type" value="Genomic_DNA"/>
</dbReference>
<protein>
    <recommendedName>
        <fullName evidence="8">tRNA(Ile)-lysidine synthase</fullName>
        <ecNumber evidence="8">6.3.4.19</ecNumber>
    </recommendedName>
    <alternativeName>
        <fullName evidence="8">tRNA(Ile)-2-lysyl-cytidine synthase</fullName>
    </alternativeName>
    <alternativeName>
        <fullName evidence="8">tRNA(Ile)-lysidine synthetase</fullName>
    </alternativeName>
</protein>
<evidence type="ECO:0000256" key="3">
    <source>
        <dbReference type="ARBA" id="ARBA00022598"/>
    </source>
</evidence>
<dbReference type="InterPro" id="IPR012796">
    <property type="entry name" value="Lysidine-tRNA-synth_C"/>
</dbReference>
<evidence type="ECO:0000259" key="9">
    <source>
        <dbReference type="SMART" id="SM00977"/>
    </source>
</evidence>
<evidence type="ECO:0000256" key="7">
    <source>
        <dbReference type="ARBA" id="ARBA00048539"/>
    </source>
</evidence>
<evidence type="ECO:0000256" key="2">
    <source>
        <dbReference type="ARBA" id="ARBA00022490"/>
    </source>
</evidence>
<dbReference type="EC" id="6.3.4.19" evidence="8"/>
<dbReference type="InterPro" id="IPR014729">
    <property type="entry name" value="Rossmann-like_a/b/a_fold"/>
</dbReference>
<dbReference type="SUPFAM" id="SSF82829">
    <property type="entry name" value="MesJ substrate recognition domain-like"/>
    <property type="match status" value="1"/>
</dbReference>
<accession>A0ABU3QZX8</accession>
<name>A0ABU3QZX8_9GAMM</name>
<dbReference type="GO" id="GO:0032267">
    <property type="term" value="F:tRNA(Ile)-lysidine synthase activity"/>
    <property type="evidence" value="ECO:0007669"/>
    <property type="project" value="UniProtKB-EC"/>
</dbReference>
<dbReference type="Pfam" id="PF09179">
    <property type="entry name" value="TilS"/>
    <property type="match status" value="1"/>
</dbReference>
<dbReference type="InterPro" id="IPR015262">
    <property type="entry name" value="tRNA_Ile_lys_synt_subst-bd"/>
</dbReference>
<dbReference type="SUPFAM" id="SSF52402">
    <property type="entry name" value="Adenine nucleotide alpha hydrolases-like"/>
    <property type="match status" value="1"/>
</dbReference>
<feature type="domain" description="Lysidine-tRNA(Ile) synthetase C-terminal" evidence="9">
    <location>
        <begin position="372"/>
        <end position="440"/>
    </location>
</feature>
<gene>
    <name evidence="8 10" type="primary">tilS</name>
    <name evidence="10" type="ORF">RT723_08160</name>
</gene>
<evidence type="ECO:0000256" key="5">
    <source>
        <dbReference type="ARBA" id="ARBA00022741"/>
    </source>
</evidence>
<evidence type="ECO:0000256" key="6">
    <source>
        <dbReference type="ARBA" id="ARBA00022840"/>
    </source>
</evidence>
<dbReference type="Pfam" id="PF11734">
    <property type="entry name" value="TilS_C"/>
    <property type="match status" value="1"/>
</dbReference>
<dbReference type="InterPro" id="IPR012795">
    <property type="entry name" value="tRNA_Ile_lys_synt_N"/>
</dbReference>
<evidence type="ECO:0000256" key="1">
    <source>
        <dbReference type="ARBA" id="ARBA00004496"/>
    </source>
</evidence>
<reference evidence="10 11" key="1">
    <citation type="submission" date="2023-10" db="EMBL/GenBank/DDBJ databases">
        <title>Psychrosphaera aquimaarina strain SW33 isolated from seawater.</title>
        <authorList>
            <person name="Bayburt H."/>
            <person name="Kim J.M."/>
            <person name="Choi B.J."/>
            <person name="Jeon C.O."/>
        </authorList>
    </citation>
    <scope>NUCLEOTIDE SEQUENCE [LARGE SCALE GENOMIC DNA]</scope>
    <source>
        <strain evidence="10 11">KCTC 52743</strain>
    </source>
</reference>
<feature type="binding site" evidence="8">
    <location>
        <begin position="27"/>
        <end position="32"/>
    </location>
    <ligand>
        <name>ATP</name>
        <dbReference type="ChEBI" id="CHEBI:30616"/>
    </ligand>
</feature>
<dbReference type="Proteomes" id="UP001257914">
    <property type="component" value="Unassembled WGS sequence"/>
</dbReference>